<dbReference type="Pfam" id="PF13508">
    <property type="entry name" value="Acetyltransf_7"/>
    <property type="match status" value="1"/>
</dbReference>
<dbReference type="InterPro" id="IPR052523">
    <property type="entry name" value="Trichothecene_AcTrans"/>
</dbReference>
<feature type="domain" description="N-acetyltransferase" evidence="1">
    <location>
        <begin position="76"/>
        <end position="214"/>
    </location>
</feature>
<organism evidence="2 3">
    <name type="scientific">Clathrus columnatus</name>
    <dbReference type="NCBI Taxonomy" id="1419009"/>
    <lineage>
        <taxon>Eukaryota</taxon>
        <taxon>Fungi</taxon>
        <taxon>Dikarya</taxon>
        <taxon>Basidiomycota</taxon>
        <taxon>Agaricomycotina</taxon>
        <taxon>Agaricomycetes</taxon>
        <taxon>Phallomycetidae</taxon>
        <taxon>Phallales</taxon>
        <taxon>Clathraceae</taxon>
        <taxon>Clathrus</taxon>
    </lineage>
</organism>
<dbReference type="Proteomes" id="UP001050691">
    <property type="component" value="Unassembled WGS sequence"/>
</dbReference>
<dbReference type="AlphaFoldDB" id="A0AAV5A2C7"/>
<dbReference type="InterPro" id="IPR000182">
    <property type="entry name" value="GNAT_dom"/>
</dbReference>
<evidence type="ECO:0000313" key="2">
    <source>
        <dbReference type="EMBL" id="GJJ06894.1"/>
    </source>
</evidence>
<comment type="caution">
    <text evidence="2">The sequence shown here is derived from an EMBL/GenBank/DDBJ whole genome shotgun (WGS) entry which is preliminary data.</text>
</comment>
<dbReference type="SUPFAM" id="SSF55729">
    <property type="entry name" value="Acyl-CoA N-acyltransferases (Nat)"/>
    <property type="match status" value="1"/>
</dbReference>
<dbReference type="PANTHER" id="PTHR42791">
    <property type="entry name" value="GNAT FAMILY ACETYLTRANSFERASE"/>
    <property type="match status" value="1"/>
</dbReference>
<accession>A0AAV5A2C7</accession>
<dbReference type="Gene3D" id="3.40.630.30">
    <property type="match status" value="1"/>
</dbReference>
<evidence type="ECO:0000313" key="3">
    <source>
        <dbReference type="Proteomes" id="UP001050691"/>
    </source>
</evidence>
<protein>
    <recommendedName>
        <fullName evidence="1">N-acetyltransferase domain-containing protein</fullName>
    </recommendedName>
</protein>
<dbReference type="PROSITE" id="PS51186">
    <property type="entry name" value="GNAT"/>
    <property type="match status" value="1"/>
</dbReference>
<dbReference type="GO" id="GO:0016747">
    <property type="term" value="F:acyltransferase activity, transferring groups other than amino-acyl groups"/>
    <property type="evidence" value="ECO:0007669"/>
    <property type="project" value="InterPro"/>
</dbReference>
<dbReference type="PANTHER" id="PTHR42791:SF1">
    <property type="entry name" value="N-ACETYLTRANSFERASE DOMAIN-CONTAINING PROTEIN"/>
    <property type="match status" value="1"/>
</dbReference>
<sequence>MEKIEVRQLVNPTPGELDAASETLGKAFHNDTFEKSCIGGNYDHMHAFQRAIIAAAVVGGGQFWVAKYGDHDFAGAAVWFGPQTALMHTPEQGEAGFNALLGSFPEGLLNWWVQYFLPKYETFTTGALGEGTKLGAWHLQQIGVLPEYHGKGIAKALIKAVENKPEAAGSLFVLEAEFAENLPIYEKLGYAIKAKDDFNGSVPDSDFPMWVLAKQL</sequence>
<dbReference type="CDD" id="cd04301">
    <property type="entry name" value="NAT_SF"/>
    <property type="match status" value="1"/>
</dbReference>
<proteinExistence type="predicted"/>
<dbReference type="InterPro" id="IPR016181">
    <property type="entry name" value="Acyl_CoA_acyltransferase"/>
</dbReference>
<name>A0AAV5A2C7_9AGAM</name>
<gene>
    <name evidence="2" type="ORF">Clacol_001090</name>
</gene>
<reference evidence="2" key="1">
    <citation type="submission" date="2021-10" db="EMBL/GenBank/DDBJ databases">
        <title>De novo Genome Assembly of Clathrus columnatus (Basidiomycota, Fungi) Using Illumina and Nanopore Sequence Data.</title>
        <authorList>
            <person name="Ogiso-Tanaka E."/>
            <person name="Itagaki H."/>
            <person name="Hosoya T."/>
            <person name="Hosaka K."/>
        </authorList>
    </citation>
    <scope>NUCLEOTIDE SEQUENCE</scope>
    <source>
        <strain evidence="2">MO-923</strain>
    </source>
</reference>
<keyword evidence="3" id="KW-1185">Reference proteome</keyword>
<evidence type="ECO:0000259" key="1">
    <source>
        <dbReference type="PROSITE" id="PS51186"/>
    </source>
</evidence>
<dbReference type="EMBL" id="BPWL01000002">
    <property type="protein sequence ID" value="GJJ06894.1"/>
    <property type="molecule type" value="Genomic_DNA"/>
</dbReference>